<sequence>MVIRLAVLAVAGIFSLPVTAYFLDGERTENWILPVQLLVMAALGALLWPKRLVGALIGVGMGLVGVAVFFLLLNGFEGA</sequence>
<feature type="transmembrane region" description="Helical" evidence="1">
    <location>
        <begin position="55"/>
        <end position="76"/>
    </location>
</feature>
<accession>A0A2T8FC27</accession>
<protein>
    <submittedName>
        <fullName evidence="2">Uncharacterized protein</fullName>
    </submittedName>
</protein>
<keyword evidence="3" id="KW-1185">Reference proteome</keyword>
<name>A0A2T8FC27_9ACTN</name>
<dbReference type="AlphaFoldDB" id="A0A2T8FC27"/>
<dbReference type="OrthoDB" id="3787469at2"/>
<evidence type="ECO:0000256" key="1">
    <source>
        <dbReference type="SAM" id="Phobius"/>
    </source>
</evidence>
<evidence type="ECO:0000313" key="3">
    <source>
        <dbReference type="Proteomes" id="UP000246018"/>
    </source>
</evidence>
<reference evidence="2 3" key="1">
    <citation type="submission" date="2018-04" db="EMBL/GenBank/DDBJ databases">
        <title>Genome of Nocardioides gansuensis WSJ-1.</title>
        <authorList>
            <person name="Wu S."/>
            <person name="Wang G."/>
        </authorList>
    </citation>
    <scope>NUCLEOTIDE SEQUENCE [LARGE SCALE GENOMIC DNA]</scope>
    <source>
        <strain evidence="2 3">WSJ-1</strain>
    </source>
</reference>
<dbReference type="Proteomes" id="UP000246018">
    <property type="component" value="Unassembled WGS sequence"/>
</dbReference>
<keyword evidence="1" id="KW-1133">Transmembrane helix</keyword>
<proteinExistence type="predicted"/>
<evidence type="ECO:0000313" key="2">
    <source>
        <dbReference type="EMBL" id="PVG83253.1"/>
    </source>
</evidence>
<dbReference type="RefSeq" id="WP_133241188.1">
    <property type="nucleotide sequence ID" value="NZ_QDGZ01000003.1"/>
</dbReference>
<comment type="caution">
    <text evidence="2">The sequence shown here is derived from an EMBL/GenBank/DDBJ whole genome shotgun (WGS) entry which is preliminary data.</text>
</comment>
<keyword evidence="1" id="KW-0472">Membrane</keyword>
<keyword evidence="1" id="KW-0812">Transmembrane</keyword>
<organism evidence="2 3">
    <name type="scientific">Nocardioides gansuensis</name>
    <dbReference type="NCBI Taxonomy" id="2138300"/>
    <lineage>
        <taxon>Bacteria</taxon>
        <taxon>Bacillati</taxon>
        <taxon>Actinomycetota</taxon>
        <taxon>Actinomycetes</taxon>
        <taxon>Propionibacteriales</taxon>
        <taxon>Nocardioidaceae</taxon>
        <taxon>Nocardioides</taxon>
    </lineage>
</organism>
<gene>
    <name evidence="2" type="ORF">DDE18_08110</name>
</gene>
<feature type="transmembrane region" description="Helical" evidence="1">
    <location>
        <begin position="30"/>
        <end position="48"/>
    </location>
</feature>
<dbReference type="EMBL" id="QDGZ01000003">
    <property type="protein sequence ID" value="PVG83253.1"/>
    <property type="molecule type" value="Genomic_DNA"/>
</dbReference>